<organism evidence="1 2">
    <name type="scientific">Candidatus Terraquivivens tikiterensis</name>
    <dbReference type="NCBI Taxonomy" id="1980982"/>
    <lineage>
        <taxon>Archaea</taxon>
        <taxon>Nitrososphaerota</taxon>
        <taxon>Candidatus Wolframiiraptoraceae</taxon>
        <taxon>Candidatus Terraquivivens</taxon>
    </lineage>
</organism>
<gene>
    <name evidence="1" type="ORF">B9J98_07170</name>
</gene>
<reference evidence="1 2" key="1">
    <citation type="submission" date="2017-04" db="EMBL/GenBank/DDBJ databases">
        <title>Draft Aigarchaeota genome from a New Zealand hot spring.</title>
        <authorList>
            <person name="Reysenbach A.-L."/>
            <person name="Donaho J.A."/>
            <person name="Gerhart J."/>
            <person name="Kelley J.F."/>
            <person name="Kouba K."/>
            <person name="Podar M."/>
            <person name="Stott M."/>
        </authorList>
    </citation>
    <scope>NUCLEOTIDE SEQUENCE [LARGE SCALE GENOMIC DNA]</scope>
    <source>
        <strain evidence="1">NZ13_MG1</strain>
    </source>
</reference>
<comment type="caution">
    <text evidence="1">The sequence shown here is derived from an EMBL/GenBank/DDBJ whole genome shotgun (WGS) entry which is preliminary data.</text>
</comment>
<proteinExistence type="predicted"/>
<evidence type="ECO:0000313" key="2">
    <source>
        <dbReference type="Proteomes" id="UP000244066"/>
    </source>
</evidence>
<dbReference type="Proteomes" id="UP000244066">
    <property type="component" value="Unassembled WGS sequence"/>
</dbReference>
<protein>
    <submittedName>
        <fullName evidence="1">Uncharacterized protein</fullName>
    </submittedName>
</protein>
<dbReference type="EMBL" id="NDWU01000022">
    <property type="protein sequence ID" value="PUA31228.1"/>
    <property type="molecule type" value="Genomic_DNA"/>
</dbReference>
<accession>A0A2R7Y163</accession>
<dbReference type="AlphaFoldDB" id="A0A2R7Y163"/>
<name>A0A2R7Y163_9ARCH</name>
<sequence length="76" mass="8590">MEGHDAVHKTKEFLGHKSLDSTLIYVSIENAVFGAGDSSEFHVEVAEKPEEIKALLEAGFEYVCKKDGLMFFRKRK</sequence>
<evidence type="ECO:0000313" key="1">
    <source>
        <dbReference type="EMBL" id="PUA31228.1"/>
    </source>
</evidence>